<dbReference type="Gene3D" id="3.30.565.10">
    <property type="entry name" value="Histidine kinase-like ATPase, C-terminal domain"/>
    <property type="match status" value="1"/>
</dbReference>
<dbReference type="PANTHER" id="PTHR43547">
    <property type="entry name" value="TWO-COMPONENT HISTIDINE KINASE"/>
    <property type="match status" value="1"/>
</dbReference>
<evidence type="ECO:0000256" key="3">
    <source>
        <dbReference type="ARBA" id="ARBA00022553"/>
    </source>
</evidence>
<evidence type="ECO:0000259" key="10">
    <source>
        <dbReference type="PROSITE" id="PS50109"/>
    </source>
</evidence>
<evidence type="ECO:0000256" key="5">
    <source>
        <dbReference type="ARBA" id="ARBA00023125"/>
    </source>
</evidence>
<accession>A0ABW6BI34</accession>
<comment type="caution">
    <text evidence="12">The sequence shown here is derived from an EMBL/GenBank/DDBJ whole genome shotgun (WGS) entry which is preliminary data.</text>
</comment>
<evidence type="ECO:0000259" key="11">
    <source>
        <dbReference type="PROSITE" id="PS50110"/>
    </source>
</evidence>
<dbReference type="Pfam" id="PF00512">
    <property type="entry name" value="HisKA"/>
    <property type="match status" value="1"/>
</dbReference>
<keyword evidence="8" id="KW-0175">Coiled coil</keyword>
<dbReference type="SMART" id="SM00342">
    <property type="entry name" value="HTH_ARAC"/>
    <property type="match status" value="1"/>
</dbReference>
<sequence>MVLVFLLGCQEAPTKRKYVIAFSQCIGNDAWRKTMLEEMKRELSFYPDVEFLYRDAGGSNQQQVSQIRELMERHVDLLIVSPNEASPLTPIVDSVFREKVPVIVTDRKTASGLYHAYVGADNVAIGRLAGQYMRQLSSQRLNIGIMTGLRGSSASLERMKGLEQVVDSLPSMRIGITLHGDWTKNTAYTLAKTNLTALLKQDIVLAFNDQMAKGIQQAYAEAGYPDRKIVGIDALPGAGNGLEAVTDGILYASMLYPTGGAEAIRTAIAILEKNPFTRDNILGTLVIDKANAALMGLQSQKIKEQQEDIDKRQQLIAAQQEIYKNQQATLNTLGISLALAVVFGVLSIIVIRSNRRKNSDLKRQNEEIKLQQQQIISMSTQVQDAAAAKDKFFAQVSHEFKTPLTLIMAPLDILQDERQLSTDGREQLQRIQRNANTLLQLVQNLVDIHRRENTKLQLKATSVDLPVFIRQVLSNFKPLAQQHRISLSFSNQSAATHIWLDPYLMEQALSNLLTNSIKFTKEQGKIAMLIEDNNFGDYIYIRVQDDGIGISPSDIDHVFEPFYQSTPNRQGAGIGLAHVKEIVELHHGQITVSSKLDVGSAFTLRLPVGNAHLREEEMQAAAAKISFTPTKQEITVSVDHDNLSSFHSNKAASIFIIDDHLDIRQLLRSIMDKQYNLLFAKNIGEAREKLRDQHPDLIISDIMLPDGSGLELLKTIKSSPGLSHIPVLLLSAMDSEESKLDGIKLMADAYLNKPFQVAHLLAVVENLLQSRKQLKAHFSSVPQGATASLQEHSFMSDQDKRFLQHVELLVEERLSDQKLTTEELAEALQISRVQLYRKAKSLLNCSMNEYILQRRLTKAKHLIREGFHINEIAREVGFSSANYFAVAFKKQFGQSPSAFRKELFKR</sequence>
<dbReference type="InterPro" id="IPR009057">
    <property type="entry name" value="Homeodomain-like_sf"/>
</dbReference>
<dbReference type="PROSITE" id="PS50109">
    <property type="entry name" value="HIS_KIN"/>
    <property type="match status" value="1"/>
</dbReference>
<dbReference type="Pfam" id="PF00072">
    <property type="entry name" value="Response_reg"/>
    <property type="match status" value="1"/>
</dbReference>
<comment type="catalytic activity">
    <reaction evidence="1">
        <text>ATP + protein L-histidine = ADP + protein N-phospho-L-histidine.</text>
        <dbReference type="EC" id="2.7.13.3"/>
    </reaction>
</comment>
<dbReference type="RefSeq" id="WP_320185157.1">
    <property type="nucleotide sequence ID" value="NZ_CP138332.1"/>
</dbReference>
<dbReference type="PROSITE" id="PS50110">
    <property type="entry name" value="RESPONSE_REGULATORY"/>
    <property type="match status" value="1"/>
</dbReference>
<dbReference type="Gene3D" id="3.40.50.2300">
    <property type="match status" value="3"/>
</dbReference>
<dbReference type="InterPro" id="IPR003661">
    <property type="entry name" value="HisK_dim/P_dom"/>
</dbReference>
<protein>
    <recommendedName>
        <fullName evidence="2">histidine kinase</fullName>
        <ecNumber evidence="2">2.7.13.3</ecNumber>
    </recommendedName>
</protein>
<dbReference type="InterPro" id="IPR001789">
    <property type="entry name" value="Sig_transdc_resp-reg_receiver"/>
</dbReference>
<feature type="coiled-coil region" evidence="8">
    <location>
        <begin position="351"/>
        <end position="381"/>
    </location>
</feature>
<feature type="domain" description="Histidine kinase" evidence="10">
    <location>
        <begin position="395"/>
        <end position="610"/>
    </location>
</feature>
<dbReference type="InterPro" id="IPR003594">
    <property type="entry name" value="HATPase_dom"/>
</dbReference>
<dbReference type="SMART" id="SM00388">
    <property type="entry name" value="HisKA"/>
    <property type="match status" value="1"/>
</dbReference>
<evidence type="ECO:0000256" key="7">
    <source>
        <dbReference type="PROSITE-ProRule" id="PRU00169"/>
    </source>
</evidence>
<evidence type="ECO:0000259" key="9">
    <source>
        <dbReference type="PROSITE" id="PS01124"/>
    </source>
</evidence>
<feature type="modified residue" description="4-aspartylphosphate" evidence="7">
    <location>
        <position position="701"/>
    </location>
</feature>
<dbReference type="SUPFAM" id="SSF55874">
    <property type="entry name" value="ATPase domain of HSP90 chaperone/DNA topoisomerase II/histidine kinase"/>
    <property type="match status" value="1"/>
</dbReference>
<dbReference type="InterPro" id="IPR011006">
    <property type="entry name" value="CheY-like_superfamily"/>
</dbReference>
<gene>
    <name evidence="12" type="ORF">ACFS7Y_13920</name>
</gene>
<organism evidence="12 13">
    <name type="scientific">Sphingobacterium bambusae</name>
    <dbReference type="NCBI Taxonomy" id="662858"/>
    <lineage>
        <taxon>Bacteria</taxon>
        <taxon>Pseudomonadati</taxon>
        <taxon>Bacteroidota</taxon>
        <taxon>Sphingobacteriia</taxon>
        <taxon>Sphingobacteriales</taxon>
        <taxon>Sphingobacteriaceae</taxon>
        <taxon>Sphingobacterium</taxon>
    </lineage>
</organism>
<dbReference type="EMBL" id="JBHUPB010000009">
    <property type="protein sequence ID" value="MFD2968492.1"/>
    <property type="molecule type" value="Genomic_DNA"/>
</dbReference>
<keyword evidence="3 7" id="KW-0597">Phosphoprotein</keyword>
<dbReference type="InterPro" id="IPR018060">
    <property type="entry name" value="HTH_AraC"/>
</dbReference>
<name>A0ABW6BI34_9SPHI</name>
<dbReference type="SMART" id="SM00448">
    <property type="entry name" value="REC"/>
    <property type="match status" value="1"/>
</dbReference>
<keyword evidence="4" id="KW-0805">Transcription regulation</keyword>
<dbReference type="SUPFAM" id="SSF46689">
    <property type="entry name" value="Homeodomain-like"/>
    <property type="match status" value="1"/>
</dbReference>
<evidence type="ECO:0000256" key="1">
    <source>
        <dbReference type="ARBA" id="ARBA00000085"/>
    </source>
</evidence>
<keyword evidence="6" id="KW-0804">Transcription</keyword>
<evidence type="ECO:0000256" key="2">
    <source>
        <dbReference type="ARBA" id="ARBA00012438"/>
    </source>
</evidence>
<dbReference type="SUPFAM" id="SSF52172">
    <property type="entry name" value="CheY-like"/>
    <property type="match status" value="1"/>
</dbReference>
<dbReference type="Gene3D" id="1.10.10.60">
    <property type="entry name" value="Homeodomain-like"/>
    <property type="match status" value="2"/>
</dbReference>
<dbReference type="PANTHER" id="PTHR43547:SF2">
    <property type="entry name" value="HYBRID SIGNAL TRANSDUCTION HISTIDINE KINASE C"/>
    <property type="match status" value="1"/>
</dbReference>
<dbReference type="Gene3D" id="1.10.287.130">
    <property type="match status" value="1"/>
</dbReference>
<dbReference type="Pfam" id="PF12833">
    <property type="entry name" value="HTH_18"/>
    <property type="match status" value="1"/>
</dbReference>
<dbReference type="InterPro" id="IPR036097">
    <property type="entry name" value="HisK_dim/P_sf"/>
</dbReference>
<evidence type="ECO:0000313" key="13">
    <source>
        <dbReference type="Proteomes" id="UP001597525"/>
    </source>
</evidence>
<dbReference type="SUPFAM" id="SSF53822">
    <property type="entry name" value="Periplasmic binding protein-like I"/>
    <property type="match status" value="1"/>
</dbReference>
<dbReference type="PRINTS" id="PR00344">
    <property type="entry name" value="BCTRLSENSOR"/>
</dbReference>
<proteinExistence type="predicted"/>
<keyword evidence="5" id="KW-0238">DNA-binding</keyword>
<dbReference type="EC" id="2.7.13.3" evidence="2"/>
<dbReference type="CDD" id="cd17574">
    <property type="entry name" value="REC_OmpR"/>
    <property type="match status" value="1"/>
</dbReference>
<dbReference type="InterPro" id="IPR018062">
    <property type="entry name" value="HTH_AraC-typ_CS"/>
</dbReference>
<feature type="domain" description="HTH araC/xylS-type" evidence="9">
    <location>
        <begin position="804"/>
        <end position="902"/>
    </location>
</feature>
<feature type="domain" description="Response regulatory" evidence="11">
    <location>
        <begin position="653"/>
        <end position="768"/>
    </location>
</feature>
<dbReference type="InterPro" id="IPR036890">
    <property type="entry name" value="HATPase_C_sf"/>
</dbReference>
<dbReference type="Proteomes" id="UP001597525">
    <property type="component" value="Unassembled WGS sequence"/>
</dbReference>
<dbReference type="Pfam" id="PF13407">
    <property type="entry name" value="Peripla_BP_4"/>
    <property type="match status" value="1"/>
</dbReference>
<evidence type="ECO:0000313" key="12">
    <source>
        <dbReference type="EMBL" id="MFD2968492.1"/>
    </source>
</evidence>
<dbReference type="PROSITE" id="PS01124">
    <property type="entry name" value="HTH_ARAC_FAMILY_2"/>
    <property type="match status" value="1"/>
</dbReference>
<evidence type="ECO:0000256" key="8">
    <source>
        <dbReference type="SAM" id="Coils"/>
    </source>
</evidence>
<dbReference type="CDD" id="cd06308">
    <property type="entry name" value="PBP1_sensor_kinase-like"/>
    <property type="match status" value="1"/>
</dbReference>
<dbReference type="InterPro" id="IPR005467">
    <property type="entry name" value="His_kinase_dom"/>
</dbReference>
<keyword evidence="13" id="KW-1185">Reference proteome</keyword>
<dbReference type="CDD" id="cd00082">
    <property type="entry name" value="HisKA"/>
    <property type="match status" value="1"/>
</dbReference>
<dbReference type="InterPro" id="IPR025997">
    <property type="entry name" value="SBP_2_dom"/>
</dbReference>
<reference evidence="13" key="1">
    <citation type="journal article" date="2019" name="Int. J. Syst. Evol. Microbiol.">
        <title>The Global Catalogue of Microorganisms (GCM) 10K type strain sequencing project: providing services to taxonomists for standard genome sequencing and annotation.</title>
        <authorList>
            <consortium name="The Broad Institute Genomics Platform"/>
            <consortium name="The Broad Institute Genome Sequencing Center for Infectious Disease"/>
            <person name="Wu L."/>
            <person name="Ma J."/>
        </authorList>
    </citation>
    <scope>NUCLEOTIDE SEQUENCE [LARGE SCALE GENOMIC DNA]</scope>
    <source>
        <strain evidence="13">KCTC 22814</strain>
    </source>
</reference>
<dbReference type="SMART" id="SM00387">
    <property type="entry name" value="HATPase_c"/>
    <property type="match status" value="1"/>
</dbReference>
<evidence type="ECO:0000256" key="6">
    <source>
        <dbReference type="ARBA" id="ARBA00023163"/>
    </source>
</evidence>
<dbReference type="InterPro" id="IPR028082">
    <property type="entry name" value="Peripla_BP_I"/>
</dbReference>
<evidence type="ECO:0000256" key="4">
    <source>
        <dbReference type="ARBA" id="ARBA00023015"/>
    </source>
</evidence>
<dbReference type="PROSITE" id="PS00041">
    <property type="entry name" value="HTH_ARAC_FAMILY_1"/>
    <property type="match status" value="1"/>
</dbReference>
<dbReference type="InterPro" id="IPR004358">
    <property type="entry name" value="Sig_transdc_His_kin-like_C"/>
</dbReference>
<dbReference type="Pfam" id="PF02518">
    <property type="entry name" value="HATPase_c"/>
    <property type="match status" value="1"/>
</dbReference>
<dbReference type="SUPFAM" id="SSF47384">
    <property type="entry name" value="Homodimeric domain of signal transducing histidine kinase"/>
    <property type="match status" value="1"/>
</dbReference>